<dbReference type="Pfam" id="PF04055">
    <property type="entry name" value="Radical_SAM"/>
    <property type="match status" value="1"/>
</dbReference>
<accession>E1X1N4</accession>
<dbReference type="InterPro" id="IPR013785">
    <property type="entry name" value="Aldolase_TIM"/>
</dbReference>
<dbReference type="Proteomes" id="UP000008963">
    <property type="component" value="Chromosome"/>
</dbReference>
<dbReference type="AlphaFoldDB" id="E1X1N4"/>
<protein>
    <submittedName>
        <fullName evidence="9">Radical SAM domain protein</fullName>
    </submittedName>
</protein>
<proteinExistence type="inferred from homology"/>
<name>E1X1N4_HALMS</name>
<dbReference type="GO" id="GO:0046872">
    <property type="term" value="F:metal ion binding"/>
    <property type="evidence" value="ECO:0007669"/>
    <property type="project" value="UniProtKB-KW"/>
</dbReference>
<keyword evidence="2" id="KW-0949">S-adenosyl-L-methionine</keyword>
<dbReference type="SFLD" id="SFLDS00029">
    <property type="entry name" value="Radical_SAM"/>
    <property type="match status" value="1"/>
</dbReference>
<dbReference type="InterPro" id="IPR058240">
    <property type="entry name" value="rSAM_sf"/>
</dbReference>
<evidence type="ECO:0000256" key="3">
    <source>
        <dbReference type="ARBA" id="ARBA00022723"/>
    </source>
</evidence>
<comment type="similarity">
    <text evidence="6">Belongs to the radical SAM superfamily. Anaerobic sulfatase-maturating enzyme family.</text>
</comment>
<dbReference type="CDD" id="cd21109">
    <property type="entry name" value="SPASM"/>
    <property type="match status" value="1"/>
</dbReference>
<evidence type="ECO:0000313" key="9">
    <source>
        <dbReference type="EMBL" id="CBW24953.1"/>
    </source>
</evidence>
<comment type="cofactor">
    <cofactor evidence="1">
        <name>[4Fe-4S] cluster</name>
        <dbReference type="ChEBI" id="CHEBI:49883"/>
    </cofactor>
</comment>
<dbReference type="CDD" id="cd01335">
    <property type="entry name" value="Radical_SAM"/>
    <property type="match status" value="1"/>
</dbReference>
<evidence type="ECO:0000259" key="8">
    <source>
        <dbReference type="Pfam" id="PF13186"/>
    </source>
</evidence>
<dbReference type="HOGENOM" id="CLU_040999_0_0_7"/>
<keyword evidence="3" id="KW-0479">Metal-binding</keyword>
<dbReference type="PANTHER" id="PTHR43273:SF3">
    <property type="entry name" value="ANAEROBIC SULFATASE-MATURATING ENZYME HOMOLOG ASLB-RELATED"/>
    <property type="match status" value="1"/>
</dbReference>
<dbReference type="EMBL" id="FQ312005">
    <property type="protein sequence ID" value="CBW24953.1"/>
    <property type="molecule type" value="Genomic_DNA"/>
</dbReference>
<evidence type="ECO:0000256" key="2">
    <source>
        <dbReference type="ARBA" id="ARBA00022691"/>
    </source>
</evidence>
<dbReference type="Gene3D" id="3.20.20.70">
    <property type="entry name" value="Aldolase class I"/>
    <property type="match status" value="2"/>
</dbReference>
<organism evidence="9 10">
    <name type="scientific">Halobacteriovorax marinus (strain ATCC BAA-682 / DSM 15412 / SJ)</name>
    <name type="common">Bacteriovorax marinus</name>
    <dbReference type="NCBI Taxonomy" id="862908"/>
    <lineage>
        <taxon>Bacteria</taxon>
        <taxon>Pseudomonadati</taxon>
        <taxon>Bdellovibrionota</taxon>
        <taxon>Bacteriovoracia</taxon>
        <taxon>Bacteriovoracales</taxon>
        <taxon>Halobacteriovoraceae</taxon>
        <taxon>Halobacteriovorax</taxon>
    </lineage>
</organism>
<gene>
    <name evidence="9" type="ordered locus">BMS_0011</name>
</gene>
<evidence type="ECO:0000256" key="4">
    <source>
        <dbReference type="ARBA" id="ARBA00023004"/>
    </source>
</evidence>
<dbReference type="PATRIC" id="fig|862908.3.peg.10"/>
<keyword evidence="10" id="KW-1185">Reference proteome</keyword>
<dbReference type="SUPFAM" id="SSF102114">
    <property type="entry name" value="Radical SAM enzymes"/>
    <property type="match status" value="2"/>
</dbReference>
<evidence type="ECO:0000256" key="5">
    <source>
        <dbReference type="ARBA" id="ARBA00023014"/>
    </source>
</evidence>
<dbReference type="PANTHER" id="PTHR43273">
    <property type="entry name" value="ANAEROBIC SULFATASE-MATURATING ENZYME HOMOLOG ASLB-RELATED"/>
    <property type="match status" value="1"/>
</dbReference>
<dbReference type="Pfam" id="PF13186">
    <property type="entry name" value="SPASM"/>
    <property type="match status" value="1"/>
</dbReference>
<dbReference type="KEGG" id="bmx:BMS_0011"/>
<evidence type="ECO:0000313" key="10">
    <source>
        <dbReference type="Proteomes" id="UP000008963"/>
    </source>
</evidence>
<dbReference type="STRING" id="862908.BMS_0011"/>
<dbReference type="eggNOG" id="COG0535">
    <property type="taxonomic scope" value="Bacteria"/>
</dbReference>
<keyword evidence="4" id="KW-0408">Iron</keyword>
<evidence type="ECO:0000256" key="1">
    <source>
        <dbReference type="ARBA" id="ARBA00001966"/>
    </source>
</evidence>
<dbReference type="GO" id="GO:0016491">
    <property type="term" value="F:oxidoreductase activity"/>
    <property type="evidence" value="ECO:0007669"/>
    <property type="project" value="InterPro"/>
</dbReference>
<evidence type="ECO:0000259" key="7">
    <source>
        <dbReference type="Pfam" id="PF04055"/>
    </source>
</evidence>
<reference evidence="10" key="1">
    <citation type="journal article" date="2013" name="ISME J.">
        <title>A small predatory core genome in the divergent marine Bacteriovorax marinus SJ and the terrestrial Bdellovibrio bacteriovorus.</title>
        <authorList>
            <person name="Crossman L.C."/>
            <person name="Chen H."/>
            <person name="Cerdeno-Tarraga A.M."/>
            <person name="Brooks K."/>
            <person name="Quail M.A."/>
            <person name="Pineiro S.A."/>
            <person name="Hobley L."/>
            <person name="Sockett R.E."/>
            <person name="Bentley S.D."/>
            <person name="Parkhill J."/>
            <person name="Williams H.N."/>
            <person name="Stine O.C."/>
        </authorList>
    </citation>
    <scope>NUCLEOTIDE SEQUENCE [LARGE SCALE GENOMIC DNA]</scope>
    <source>
        <strain evidence="10">ATCC BAA-682 / DSM 15412 / SJ</strain>
    </source>
</reference>
<dbReference type="InterPro" id="IPR007197">
    <property type="entry name" value="rSAM"/>
</dbReference>
<dbReference type="NCBIfam" id="NF033640">
    <property type="entry name" value="N_Twi_rSAM"/>
    <property type="match status" value="1"/>
</dbReference>
<sequence>MHQLSYLSYNIVMSKLDDQQISNNDTFCILPWIHLEIRENGNIYPCSRSLSAYPLGDFKKLSYSKIWNSEEFKKLRLNMLNNVKSKHCIDCYRIEKYNGTSLRKKFNFTNKDKIPLIHQTKTDGSLEKFDLNFVSIRLSNLCNLKCQYCDHNSSTAWITDQRKLGYQGEDLLRTDSFSSKEECLDFFSNHIDTLKAIYLIGGEPLIDPYHNIILDYFIEQGRSDIAITYNSNLTELSVKGTDLVEKWKFFDKVILDASIDSHQERNDYIRYGSSWDKLERNIVRLKDHSNVKLRFYPTISIFNVFTLIESIKYWLDKEYIQGHEIIFNILEGPEYFNIQTLPNESKREIRENIIQFTKELFQNYDMASAIQLSKQFKELLQFLETSHEGQDNLRAFREHCDKIDQLRGSNWREVFPELIF</sequence>
<dbReference type="InterPro" id="IPR023867">
    <property type="entry name" value="Sulphatase_maturase_rSAM"/>
</dbReference>
<dbReference type="GO" id="GO:0051536">
    <property type="term" value="F:iron-sulfur cluster binding"/>
    <property type="evidence" value="ECO:0007669"/>
    <property type="project" value="UniProtKB-KW"/>
</dbReference>
<dbReference type="InterPro" id="IPR023885">
    <property type="entry name" value="4Fe4S-binding_SPASM_dom"/>
</dbReference>
<feature type="domain" description="Radical SAM core" evidence="7">
    <location>
        <begin position="138"/>
        <end position="290"/>
    </location>
</feature>
<dbReference type="SFLD" id="SFLDG01117">
    <property type="entry name" value="AviX12-like"/>
    <property type="match status" value="1"/>
</dbReference>
<evidence type="ECO:0000256" key="6">
    <source>
        <dbReference type="ARBA" id="ARBA00023601"/>
    </source>
</evidence>
<feature type="domain" description="4Fe4S-binding SPASM" evidence="8">
    <location>
        <begin position="28"/>
        <end position="92"/>
    </location>
</feature>
<keyword evidence="5" id="KW-0411">Iron-sulfur</keyword>